<proteinExistence type="predicted"/>
<reference evidence="2 3" key="1">
    <citation type="submission" date="2019-11" db="EMBL/GenBank/DDBJ databases">
        <authorList>
            <person name="An D."/>
        </authorList>
    </citation>
    <scope>NUCLEOTIDE SEQUENCE [LARGE SCALE GENOMIC DNA]</scope>
    <source>
        <strain evidence="2 3">YIM 103518</strain>
    </source>
</reference>
<keyword evidence="1" id="KW-0812">Transmembrane</keyword>
<dbReference type="Gene3D" id="3.30.700.10">
    <property type="entry name" value="Glycoprotein, Type 4 Pilin"/>
    <property type="match status" value="1"/>
</dbReference>
<dbReference type="NCBIfam" id="TIGR02532">
    <property type="entry name" value="IV_pilin_GFxxxE"/>
    <property type="match status" value="1"/>
</dbReference>
<dbReference type="EMBL" id="WLYL01000008">
    <property type="protein sequence ID" value="MTD10579.1"/>
    <property type="molecule type" value="Genomic_DNA"/>
</dbReference>
<comment type="caution">
    <text evidence="2">The sequence shown here is derived from an EMBL/GenBank/DDBJ whole genome shotgun (WGS) entry which is preliminary data.</text>
</comment>
<dbReference type="Pfam" id="PF07963">
    <property type="entry name" value="N_methyl"/>
    <property type="match status" value="1"/>
</dbReference>
<feature type="transmembrane region" description="Helical" evidence="1">
    <location>
        <begin position="12"/>
        <end position="32"/>
    </location>
</feature>
<name>A0A6L6GDI9_9GAMM</name>
<gene>
    <name evidence="2" type="ORF">GIX10_03810</name>
</gene>
<sequence length="148" mass="16251">MVVVMKTIKKGFTLIEFIITSLVLAIIAMLAIPSFSNMLAKQKLNSDIRSLSGALTQSRGQAVFLRKDVQINFTEGANTDTQYYWSINPKNTIISPSTLSSLTFKKDGALNAVTSDIEFKLCNSKIGITKNLILTKSGSIFYKEDGTC</sequence>
<accession>A0A6L6GDI9</accession>
<dbReference type="PROSITE" id="PS00409">
    <property type="entry name" value="PROKAR_NTER_METHYL"/>
    <property type="match status" value="1"/>
</dbReference>
<dbReference type="Proteomes" id="UP000473854">
    <property type="component" value="Unassembled WGS sequence"/>
</dbReference>
<dbReference type="InterPro" id="IPR012902">
    <property type="entry name" value="N_methyl_site"/>
</dbReference>
<evidence type="ECO:0000313" key="3">
    <source>
        <dbReference type="Proteomes" id="UP000473854"/>
    </source>
</evidence>
<protein>
    <submittedName>
        <fullName evidence="2">Prepilin-type N-terminal cleavage/methylation domain-containing protein</fullName>
    </submittedName>
</protein>
<dbReference type="InterPro" id="IPR045584">
    <property type="entry name" value="Pilin-like"/>
</dbReference>
<evidence type="ECO:0000313" key="2">
    <source>
        <dbReference type="EMBL" id="MTD10579.1"/>
    </source>
</evidence>
<keyword evidence="1" id="KW-0472">Membrane</keyword>
<keyword evidence="1" id="KW-1133">Transmembrane helix</keyword>
<evidence type="ECO:0000256" key="1">
    <source>
        <dbReference type="SAM" id="Phobius"/>
    </source>
</evidence>
<organism evidence="2 3">
    <name type="scientific">Acinetobacter faecalis</name>
    <dbReference type="NCBI Taxonomy" id="2665161"/>
    <lineage>
        <taxon>Bacteria</taxon>
        <taxon>Pseudomonadati</taxon>
        <taxon>Pseudomonadota</taxon>
        <taxon>Gammaproteobacteria</taxon>
        <taxon>Moraxellales</taxon>
        <taxon>Moraxellaceae</taxon>
        <taxon>Acinetobacter</taxon>
    </lineage>
</organism>
<dbReference type="AlphaFoldDB" id="A0A6L6GDI9"/>
<dbReference type="SUPFAM" id="SSF54523">
    <property type="entry name" value="Pili subunits"/>
    <property type="match status" value="1"/>
</dbReference>